<dbReference type="PANTHER" id="PTHR23427:SF2">
    <property type="entry name" value="SURFEIT LOCUS PROTEIN 1"/>
    <property type="match status" value="1"/>
</dbReference>
<feature type="compositionally biased region" description="Polar residues" evidence="6">
    <location>
        <begin position="42"/>
        <end position="51"/>
    </location>
</feature>
<feature type="region of interest" description="Disordered" evidence="6">
    <location>
        <begin position="42"/>
        <end position="91"/>
    </location>
</feature>
<protein>
    <recommendedName>
        <fullName evidence="5">SURF1-like protein</fullName>
    </recommendedName>
</protein>
<dbReference type="GO" id="GO:0005743">
    <property type="term" value="C:mitochondrial inner membrane"/>
    <property type="evidence" value="ECO:0007669"/>
    <property type="project" value="UniProtKB-SubCell"/>
</dbReference>
<comment type="function">
    <text evidence="5">Probably involved in the biogenesis of the COX complex.</text>
</comment>
<dbReference type="EMBL" id="KV454409">
    <property type="protein sequence ID" value="ODQ65779.1"/>
    <property type="molecule type" value="Genomic_DNA"/>
</dbReference>
<organism evidence="7 8">
    <name type="scientific">Nadsonia fulvescens var. elongata DSM 6958</name>
    <dbReference type="NCBI Taxonomy" id="857566"/>
    <lineage>
        <taxon>Eukaryota</taxon>
        <taxon>Fungi</taxon>
        <taxon>Dikarya</taxon>
        <taxon>Ascomycota</taxon>
        <taxon>Saccharomycotina</taxon>
        <taxon>Dipodascomycetes</taxon>
        <taxon>Dipodascales</taxon>
        <taxon>Dipodascales incertae sedis</taxon>
        <taxon>Nadsonia</taxon>
    </lineage>
</organism>
<feature type="compositionally biased region" description="Basic and acidic residues" evidence="6">
    <location>
        <begin position="67"/>
        <end position="78"/>
    </location>
</feature>
<proteinExistence type="inferred from homology"/>
<dbReference type="STRING" id="857566.A0A1E3PK26"/>
<keyword evidence="4 5" id="KW-0472">Membrane</keyword>
<evidence type="ECO:0000256" key="6">
    <source>
        <dbReference type="SAM" id="MobiDB-lite"/>
    </source>
</evidence>
<keyword evidence="2 5" id="KW-0812">Transmembrane</keyword>
<evidence type="ECO:0000313" key="7">
    <source>
        <dbReference type="EMBL" id="ODQ65779.1"/>
    </source>
</evidence>
<keyword evidence="3 5" id="KW-1133">Transmembrane helix</keyword>
<gene>
    <name evidence="7" type="ORF">NADFUDRAFT_46410</name>
</gene>
<sequence>MLKLIVSKPYGLGIRPSLLALSKPYSPRPVLASSFSSYRTLHNSQPNGSTTVKKDNSRNLFASNSQRQKDNDMKKTIESEPEYDENNNRIEKKEKDPMRFRRSIFLSLIILMPIISFGLGTWQVYRLNWKTNKIAECEDRLTFAPLPLPPSLTEDQAILEREFEYRRVSAKGKFRHDQEMLVGPRMRDGVEGFFVVTPLERCVDFERGIDPALYPSSQDNSSRKSWWKFWVKNDFRSSDALTEKSGKYSTVLINRGWISKRMADRSERTPASMPTGIVEIECLIRPVPLKNSFTADSPAPGVRRFVFMDINAMAAETGAQRVYLEALFDTVAGDHKYYTVEQMARHGIPIGRQPKVDFRNTHVQYIITWYGLSAFTAAMLFMLFKKRGLSSVQLKAEHAKKIW</sequence>
<evidence type="ECO:0000256" key="3">
    <source>
        <dbReference type="ARBA" id="ARBA00022989"/>
    </source>
</evidence>
<keyword evidence="5" id="KW-0496">Mitochondrion</keyword>
<keyword evidence="8" id="KW-1185">Reference proteome</keyword>
<keyword evidence="5" id="KW-0999">Mitochondrion inner membrane</keyword>
<dbReference type="InterPro" id="IPR045214">
    <property type="entry name" value="Surf1/Surf4"/>
</dbReference>
<dbReference type="GO" id="GO:0033617">
    <property type="term" value="P:mitochondrial respiratory chain complex IV assembly"/>
    <property type="evidence" value="ECO:0007669"/>
    <property type="project" value="TreeGrafter"/>
</dbReference>
<feature type="transmembrane region" description="Helical" evidence="5">
    <location>
        <begin position="103"/>
        <end position="125"/>
    </location>
</feature>
<dbReference type="Pfam" id="PF02104">
    <property type="entry name" value="SURF1"/>
    <property type="match status" value="2"/>
</dbReference>
<dbReference type="PANTHER" id="PTHR23427">
    <property type="entry name" value="SURFEIT LOCUS PROTEIN"/>
    <property type="match status" value="1"/>
</dbReference>
<evidence type="ECO:0000256" key="4">
    <source>
        <dbReference type="ARBA" id="ARBA00023136"/>
    </source>
</evidence>
<dbReference type="OrthoDB" id="10040024at2759"/>
<feature type="transmembrane region" description="Helical" evidence="5">
    <location>
        <begin position="363"/>
        <end position="384"/>
    </location>
</feature>
<comment type="subcellular location">
    <subcellularLocation>
        <location evidence="1">Membrane</location>
    </subcellularLocation>
    <subcellularLocation>
        <location evidence="5">Mitochondrion inner membrane</location>
        <topology evidence="5">Multi-pass membrane protein</topology>
    </subcellularLocation>
</comment>
<name>A0A1E3PK26_9ASCO</name>
<dbReference type="Proteomes" id="UP000095009">
    <property type="component" value="Unassembled WGS sequence"/>
</dbReference>
<dbReference type="PROSITE" id="PS50895">
    <property type="entry name" value="SURF1"/>
    <property type="match status" value="1"/>
</dbReference>
<dbReference type="CDD" id="cd06662">
    <property type="entry name" value="SURF1"/>
    <property type="match status" value="1"/>
</dbReference>
<dbReference type="AlphaFoldDB" id="A0A1E3PK26"/>
<accession>A0A1E3PK26</accession>
<evidence type="ECO:0000256" key="5">
    <source>
        <dbReference type="RuleBase" id="RU363076"/>
    </source>
</evidence>
<dbReference type="InterPro" id="IPR002994">
    <property type="entry name" value="Surf1/Shy1"/>
</dbReference>
<evidence type="ECO:0000256" key="2">
    <source>
        <dbReference type="ARBA" id="ARBA00022692"/>
    </source>
</evidence>
<evidence type="ECO:0000313" key="8">
    <source>
        <dbReference type="Proteomes" id="UP000095009"/>
    </source>
</evidence>
<comment type="similarity">
    <text evidence="5">Belongs to the SURF1 family.</text>
</comment>
<evidence type="ECO:0000256" key="1">
    <source>
        <dbReference type="ARBA" id="ARBA00004370"/>
    </source>
</evidence>
<reference evidence="7 8" key="1">
    <citation type="journal article" date="2016" name="Proc. Natl. Acad. Sci. U.S.A.">
        <title>Comparative genomics of biotechnologically important yeasts.</title>
        <authorList>
            <person name="Riley R."/>
            <person name="Haridas S."/>
            <person name="Wolfe K.H."/>
            <person name="Lopes M.R."/>
            <person name="Hittinger C.T."/>
            <person name="Goeker M."/>
            <person name="Salamov A.A."/>
            <person name="Wisecaver J.H."/>
            <person name="Long T.M."/>
            <person name="Calvey C.H."/>
            <person name="Aerts A.L."/>
            <person name="Barry K.W."/>
            <person name="Choi C."/>
            <person name="Clum A."/>
            <person name="Coughlan A.Y."/>
            <person name="Deshpande S."/>
            <person name="Douglass A.P."/>
            <person name="Hanson S.J."/>
            <person name="Klenk H.-P."/>
            <person name="LaButti K.M."/>
            <person name="Lapidus A."/>
            <person name="Lindquist E.A."/>
            <person name="Lipzen A.M."/>
            <person name="Meier-Kolthoff J.P."/>
            <person name="Ohm R.A."/>
            <person name="Otillar R.P."/>
            <person name="Pangilinan J.L."/>
            <person name="Peng Y."/>
            <person name="Rokas A."/>
            <person name="Rosa C.A."/>
            <person name="Scheuner C."/>
            <person name="Sibirny A.A."/>
            <person name="Slot J.C."/>
            <person name="Stielow J.B."/>
            <person name="Sun H."/>
            <person name="Kurtzman C.P."/>
            <person name="Blackwell M."/>
            <person name="Grigoriev I.V."/>
            <person name="Jeffries T.W."/>
        </authorList>
    </citation>
    <scope>NUCLEOTIDE SEQUENCE [LARGE SCALE GENOMIC DNA]</scope>
    <source>
        <strain evidence="7 8">DSM 6958</strain>
    </source>
</reference>